<dbReference type="Proteomes" id="UP001152797">
    <property type="component" value="Unassembled WGS sequence"/>
</dbReference>
<evidence type="ECO:0000313" key="4">
    <source>
        <dbReference type="EMBL" id="CAL4764245.1"/>
    </source>
</evidence>
<dbReference type="AlphaFoldDB" id="A0A9P1BP80"/>
<feature type="region of interest" description="Disordered" evidence="1">
    <location>
        <begin position="369"/>
        <end position="402"/>
    </location>
</feature>
<keyword evidence="2" id="KW-0812">Transmembrane</keyword>
<dbReference type="EMBL" id="CAMXCT020000307">
    <property type="protein sequence ID" value="CAL1130308.1"/>
    <property type="molecule type" value="Genomic_DNA"/>
</dbReference>
<dbReference type="EMBL" id="CAMXCT030000307">
    <property type="protein sequence ID" value="CAL4764245.1"/>
    <property type="molecule type" value="Genomic_DNA"/>
</dbReference>
<keyword evidence="2" id="KW-1133">Transmembrane helix</keyword>
<reference evidence="3" key="1">
    <citation type="submission" date="2022-10" db="EMBL/GenBank/DDBJ databases">
        <authorList>
            <person name="Chen Y."/>
            <person name="Dougan E. K."/>
            <person name="Chan C."/>
            <person name="Rhodes N."/>
            <person name="Thang M."/>
        </authorList>
    </citation>
    <scope>NUCLEOTIDE SEQUENCE</scope>
</reference>
<evidence type="ECO:0000256" key="2">
    <source>
        <dbReference type="SAM" id="Phobius"/>
    </source>
</evidence>
<reference evidence="4 5" key="2">
    <citation type="submission" date="2024-05" db="EMBL/GenBank/DDBJ databases">
        <authorList>
            <person name="Chen Y."/>
            <person name="Shah S."/>
            <person name="Dougan E. K."/>
            <person name="Thang M."/>
            <person name="Chan C."/>
        </authorList>
    </citation>
    <scope>NUCLEOTIDE SEQUENCE [LARGE SCALE GENOMIC DNA]</scope>
</reference>
<name>A0A9P1BP80_9DINO</name>
<feature type="compositionally biased region" description="Polar residues" evidence="1">
    <location>
        <begin position="386"/>
        <end position="402"/>
    </location>
</feature>
<evidence type="ECO:0000313" key="5">
    <source>
        <dbReference type="Proteomes" id="UP001152797"/>
    </source>
</evidence>
<evidence type="ECO:0000313" key="3">
    <source>
        <dbReference type="EMBL" id="CAI3976933.1"/>
    </source>
</evidence>
<feature type="transmembrane region" description="Helical" evidence="2">
    <location>
        <begin position="173"/>
        <end position="195"/>
    </location>
</feature>
<proteinExistence type="predicted"/>
<sequence>MDLVRDQGSGWVPSMSHALVVSMLLLAAVHLRLTKSDVYLGLAALRQQIRQHTKVLTQRELDRQHRFEAELLRVRIDVYDRVRRVGIHIVFAYSLSIMQQLLTDPRSSCMQLLGPLVEYALHTLLQTGYLEIKTWNHFRMLRCVWLCGYAACAYAVANEMDYERFCAMEKLSAAALMVQSVVFLDCKVTVPVYIFGATVVTLKHWHWTGFVLASLVWHVAFAGMMACVVFAMQYHIAAKLESEDVSSLLLASRRVLRGVCDGDVVLDCRTHRILEDSTSLERLLNVKRKLSGSNFLDLFLDADGRQQFLQFLQSEALPQQRKAAIPPCWRIVLQGAHGPVSTDVFCTSCAAAGQDFYLLALRADPDQFGIPPDAPYPPQSAAWQFDQEQQQPKRQPSEGNSSVEVAEAFRELMQVRLLVNIDTPRLDIEEATLSFSRSRHRDGMPTLRSFVSINDWDRVEDLFRSAKESFKAGGAQAWHFPSPLLFRIPGSRPRSYLRARSAVVTVGDEDEDEESQGPPAFEFHLATFDLKHSRQPREQDLESIGEDGE</sequence>
<accession>A0A9P1BP80</accession>
<feature type="transmembrane region" description="Helical" evidence="2">
    <location>
        <begin position="12"/>
        <end position="31"/>
    </location>
</feature>
<comment type="caution">
    <text evidence="3">The sequence shown here is derived from an EMBL/GenBank/DDBJ whole genome shotgun (WGS) entry which is preliminary data.</text>
</comment>
<gene>
    <name evidence="3" type="ORF">C1SCF055_LOCUS5115</name>
</gene>
<keyword evidence="5" id="KW-1185">Reference proteome</keyword>
<protein>
    <submittedName>
        <fullName evidence="3">Uncharacterized protein</fullName>
    </submittedName>
</protein>
<evidence type="ECO:0000256" key="1">
    <source>
        <dbReference type="SAM" id="MobiDB-lite"/>
    </source>
</evidence>
<organism evidence="3">
    <name type="scientific">Cladocopium goreaui</name>
    <dbReference type="NCBI Taxonomy" id="2562237"/>
    <lineage>
        <taxon>Eukaryota</taxon>
        <taxon>Sar</taxon>
        <taxon>Alveolata</taxon>
        <taxon>Dinophyceae</taxon>
        <taxon>Suessiales</taxon>
        <taxon>Symbiodiniaceae</taxon>
        <taxon>Cladocopium</taxon>
    </lineage>
</organism>
<keyword evidence="2" id="KW-0472">Membrane</keyword>
<feature type="transmembrane region" description="Helical" evidence="2">
    <location>
        <begin position="207"/>
        <end position="232"/>
    </location>
</feature>
<dbReference type="EMBL" id="CAMXCT010000307">
    <property type="protein sequence ID" value="CAI3976933.1"/>
    <property type="molecule type" value="Genomic_DNA"/>
</dbReference>